<keyword evidence="3 9" id="KW-1003">Cell membrane</keyword>
<dbReference type="KEGG" id="crx:CRECT_0760"/>
<dbReference type="EMBL" id="CP012543">
    <property type="protein sequence ID" value="QCD46439.1"/>
    <property type="molecule type" value="Genomic_DNA"/>
</dbReference>
<feature type="transmembrane region" description="Helical" evidence="9">
    <location>
        <begin position="240"/>
        <end position="258"/>
    </location>
</feature>
<dbReference type="NCBIfam" id="TIGR00966">
    <property type="entry name" value="transloc_SecF"/>
    <property type="match status" value="1"/>
</dbReference>
<dbReference type="InterPro" id="IPR022645">
    <property type="entry name" value="SecD/SecF_bac"/>
</dbReference>
<dbReference type="InterPro" id="IPR005665">
    <property type="entry name" value="SecF_bac"/>
</dbReference>
<comment type="similarity">
    <text evidence="9">Belongs to the SecD/SecF family. SecF subfamily.</text>
</comment>
<dbReference type="InterPro" id="IPR048634">
    <property type="entry name" value="SecD_SecF_C"/>
</dbReference>
<dbReference type="Proteomes" id="UP000502377">
    <property type="component" value="Chromosome"/>
</dbReference>
<name>A0A6G5QLD6_CAMRE</name>
<keyword evidence="4 9" id="KW-0812">Transmembrane</keyword>
<feature type="transmembrane region" description="Helical" evidence="9">
    <location>
        <begin position="17"/>
        <end position="35"/>
    </location>
</feature>
<evidence type="ECO:0000256" key="4">
    <source>
        <dbReference type="ARBA" id="ARBA00022692"/>
    </source>
</evidence>
<feature type="transmembrane region" description="Helical" evidence="9">
    <location>
        <begin position="137"/>
        <end position="154"/>
    </location>
</feature>
<reference evidence="11 12" key="1">
    <citation type="submission" date="2016-07" db="EMBL/GenBank/DDBJ databases">
        <title>Comparative genomics of the Campylobacter concisus group.</title>
        <authorList>
            <person name="Miller W.G."/>
            <person name="Yee E."/>
            <person name="Chapman M.H."/>
            <person name="Huynh S."/>
            <person name="Bono J.L."/>
            <person name="On S.L.W."/>
            <person name="StLeger J."/>
            <person name="Foster G."/>
            <person name="Parker C.T."/>
        </authorList>
    </citation>
    <scope>NUCLEOTIDE SEQUENCE [LARGE SCALE GENOMIC DNA]</scope>
    <source>
        <strain evidence="11 12">ATCC 33238</strain>
    </source>
</reference>
<feature type="transmembrane region" description="Helical" evidence="9">
    <location>
        <begin position="264"/>
        <end position="290"/>
    </location>
</feature>
<keyword evidence="8 9" id="KW-0472">Membrane</keyword>
<keyword evidence="5 9" id="KW-0653">Protein transport</keyword>
<dbReference type="InterPro" id="IPR055344">
    <property type="entry name" value="SecD_SecF_C_bact"/>
</dbReference>
<evidence type="ECO:0000256" key="2">
    <source>
        <dbReference type="ARBA" id="ARBA00022448"/>
    </source>
</evidence>
<dbReference type="RefSeq" id="WP_004320437.1">
    <property type="nucleotide sequence ID" value="NZ_CAUTXX010000006.1"/>
</dbReference>
<evidence type="ECO:0000256" key="6">
    <source>
        <dbReference type="ARBA" id="ARBA00022989"/>
    </source>
</evidence>
<sequence>MQFFSKVNVYNFMGKRYIALAFSAILFFGSLFLIATKGFNYGIDFSGGTLIQVKYDSAVSLDKIRAALAKDEAYKNASVTEFGSAEEVTIRFSGANSNLGSDVGASVAELLKDTGKFEIRRTDVVGPKVGDELREKGVMALAISLVGILIYIAFRFEWRFAMAAVASEVHDVVITMGAISFFAIDVNLDTLAAILTVIGYSLNDTIIVFDRIRENIKTSKSTQLDAIINESVSATLTRTILTSCTTLITVVVLFLFGGDMIHGFSLALIVGIVIGTLSSIFVAAPMLLWFKFSVEKYRAMEAEKARIQREKDKQRAMFEKGTI</sequence>
<gene>
    <name evidence="9 11" type="primary">secF</name>
    <name evidence="11" type="ORF">CRECT_0760</name>
</gene>
<dbReference type="InterPro" id="IPR022813">
    <property type="entry name" value="SecD/SecF_arch_bac"/>
</dbReference>
<evidence type="ECO:0000256" key="3">
    <source>
        <dbReference type="ARBA" id="ARBA00022475"/>
    </source>
</evidence>
<proteinExistence type="inferred from homology"/>
<feature type="domain" description="Protein export membrane protein SecD/SecF C-terminal" evidence="10">
    <location>
        <begin position="108"/>
        <end position="291"/>
    </location>
</feature>
<dbReference type="GO" id="GO:0005886">
    <property type="term" value="C:plasma membrane"/>
    <property type="evidence" value="ECO:0007669"/>
    <property type="project" value="UniProtKB-SubCell"/>
</dbReference>
<dbReference type="AlphaFoldDB" id="A0A6G5QLD6"/>
<dbReference type="PANTHER" id="PTHR30081">
    <property type="entry name" value="PROTEIN-EXPORT MEMBRANE PROTEIN SEC"/>
    <property type="match status" value="1"/>
</dbReference>
<comment type="subcellular location">
    <subcellularLocation>
        <location evidence="1 9">Cell membrane</location>
        <topology evidence="1 9">Multi-pass membrane protein</topology>
    </subcellularLocation>
</comment>
<accession>A0A6G5QLD6</accession>
<dbReference type="SUPFAM" id="SSF82866">
    <property type="entry name" value="Multidrug efflux transporter AcrB transmembrane domain"/>
    <property type="match status" value="1"/>
</dbReference>
<dbReference type="NCBIfam" id="TIGR00916">
    <property type="entry name" value="2A0604s01"/>
    <property type="match status" value="1"/>
</dbReference>
<dbReference type="PANTHER" id="PTHR30081:SF8">
    <property type="entry name" value="PROTEIN TRANSLOCASE SUBUNIT SECF"/>
    <property type="match status" value="1"/>
</dbReference>
<dbReference type="GO" id="GO:0065002">
    <property type="term" value="P:intracellular protein transmembrane transport"/>
    <property type="evidence" value="ECO:0007669"/>
    <property type="project" value="UniProtKB-UniRule"/>
</dbReference>
<dbReference type="GO" id="GO:0015450">
    <property type="term" value="F:protein-transporting ATPase activity"/>
    <property type="evidence" value="ECO:0007669"/>
    <property type="project" value="InterPro"/>
</dbReference>
<evidence type="ECO:0000313" key="12">
    <source>
        <dbReference type="Proteomes" id="UP000502377"/>
    </source>
</evidence>
<evidence type="ECO:0000256" key="1">
    <source>
        <dbReference type="ARBA" id="ARBA00004651"/>
    </source>
</evidence>
<dbReference type="GO" id="GO:0006605">
    <property type="term" value="P:protein targeting"/>
    <property type="evidence" value="ECO:0007669"/>
    <property type="project" value="UniProtKB-UniRule"/>
</dbReference>
<comment type="function">
    <text evidence="9">Part of the Sec protein translocase complex. Interacts with the SecYEG preprotein conducting channel. SecDF uses the proton motive force (PMF) to complete protein translocation after the ATP-dependent function of SecA.</text>
</comment>
<protein>
    <recommendedName>
        <fullName evidence="9">Protein-export membrane protein SecF</fullName>
    </recommendedName>
</protein>
<evidence type="ECO:0000256" key="8">
    <source>
        <dbReference type="ARBA" id="ARBA00023136"/>
    </source>
</evidence>
<evidence type="ECO:0000259" key="10">
    <source>
        <dbReference type="Pfam" id="PF02355"/>
    </source>
</evidence>
<evidence type="ECO:0000256" key="9">
    <source>
        <dbReference type="HAMAP-Rule" id="MF_01464"/>
    </source>
</evidence>
<dbReference type="Pfam" id="PF02355">
    <property type="entry name" value="SecD_SecF_C"/>
    <property type="match status" value="1"/>
</dbReference>
<dbReference type="PRINTS" id="PR01755">
    <property type="entry name" value="SECFTRNLCASE"/>
</dbReference>
<keyword evidence="2 9" id="KW-0813">Transport</keyword>
<evidence type="ECO:0000256" key="5">
    <source>
        <dbReference type="ARBA" id="ARBA00022927"/>
    </source>
</evidence>
<keyword evidence="7 9" id="KW-0811">Translocation</keyword>
<organism evidence="11 12">
    <name type="scientific">Campylobacter rectus</name>
    <name type="common">Wolinella recta</name>
    <dbReference type="NCBI Taxonomy" id="203"/>
    <lineage>
        <taxon>Bacteria</taxon>
        <taxon>Pseudomonadati</taxon>
        <taxon>Campylobacterota</taxon>
        <taxon>Epsilonproteobacteria</taxon>
        <taxon>Campylobacterales</taxon>
        <taxon>Campylobacteraceae</taxon>
        <taxon>Campylobacter</taxon>
    </lineage>
</organism>
<dbReference type="GO" id="GO:0043952">
    <property type="term" value="P:protein transport by the Sec complex"/>
    <property type="evidence" value="ECO:0007669"/>
    <property type="project" value="UniProtKB-UniRule"/>
</dbReference>
<dbReference type="InterPro" id="IPR022646">
    <property type="entry name" value="SecD/SecF_CS"/>
</dbReference>
<comment type="subunit">
    <text evidence="9">Forms a complex with SecD. Part of the essential Sec protein translocation apparatus which comprises SecA, SecYEG and auxiliary proteins SecDF. Other proteins may also be involved.</text>
</comment>
<dbReference type="Pfam" id="PF07549">
    <property type="entry name" value="Sec_GG"/>
    <property type="match status" value="1"/>
</dbReference>
<evidence type="ECO:0000256" key="7">
    <source>
        <dbReference type="ARBA" id="ARBA00023010"/>
    </source>
</evidence>
<dbReference type="HAMAP" id="MF_01464_B">
    <property type="entry name" value="SecF_B"/>
    <property type="match status" value="1"/>
</dbReference>
<comment type="caution">
    <text evidence="9">Lacks conserved residue(s) required for the propagation of feature annotation.</text>
</comment>
<dbReference type="Gene3D" id="1.20.1640.10">
    <property type="entry name" value="Multidrug efflux transporter AcrB transmembrane domain"/>
    <property type="match status" value="1"/>
</dbReference>
<keyword evidence="6 9" id="KW-1133">Transmembrane helix</keyword>
<evidence type="ECO:0000313" key="11">
    <source>
        <dbReference type="EMBL" id="QCD46439.1"/>
    </source>
</evidence>